<name>H3NJ40_9LACT</name>
<dbReference type="PATRIC" id="fig|883113.3.peg.874"/>
<dbReference type="InterPro" id="IPR010435">
    <property type="entry name" value="C5a/SBT2-like_Fn3"/>
</dbReference>
<dbReference type="PROSITE" id="PS00138">
    <property type="entry name" value="SUBTILASE_SER"/>
    <property type="match status" value="1"/>
</dbReference>
<dbReference type="InterPro" id="IPR036852">
    <property type="entry name" value="Peptidase_S8/S53_dom_sf"/>
</dbReference>
<dbReference type="InterPro" id="IPR046450">
    <property type="entry name" value="PA_dom_sf"/>
</dbReference>
<feature type="active site" description="Charge relay system" evidence="8 9">
    <location>
        <position position="364"/>
    </location>
</feature>
<evidence type="ECO:0000256" key="9">
    <source>
        <dbReference type="PROSITE-ProRule" id="PRU01240"/>
    </source>
</evidence>
<feature type="compositionally biased region" description="Acidic residues" evidence="12">
    <location>
        <begin position="1564"/>
        <end position="1584"/>
    </location>
</feature>
<dbReference type="Gene3D" id="2.60.40.1710">
    <property type="entry name" value="Subtilisin-like superfamily"/>
    <property type="match status" value="1"/>
</dbReference>
<dbReference type="CDD" id="cd07475">
    <property type="entry name" value="Peptidases_S8_C5a_Peptidase"/>
    <property type="match status" value="1"/>
</dbReference>
<evidence type="ECO:0000256" key="4">
    <source>
        <dbReference type="ARBA" id="ARBA00022729"/>
    </source>
</evidence>
<feature type="compositionally biased region" description="Polar residues" evidence="12">
    <location>
        <begin position="35"/>
        <end position="44"/>
    </location>
</feature>
<evidence type="ECO:0000256" key="1">
    <source>
        <dbReference type="ARBA" id="ARBA00011073"/>
    </source>
</evidence>
<evidence type="ECO:0000256" key="3">
    <source>
        <dbReference type="ARBA" id="ARBA00022670"/>
    </source>
</evidence>
<dbReference type="InterPro" id="IPR011098">
    <property type="entry name" value="G5_dom"/>
</dbReference>
<dbReference type="EMBL" id="AGEG01000010">
    <property type="protein sequence ID" value="EHR37121.1"/>
    <property type="molecule type" value="Genomic_DNA"/>
</dbReference>
<dbReference type="PROSITE" id="PS00136">
    <property type="entry name" value="SUBTILASE_ASP"/>
    <property type="match status" value="1"/>
</dbReference>
<keyword evidence="13" id="KW-0812">Transmembrane</keyword>
<dbReference type="PROSITE" id="PS00018">
    <property type="entry name" value="EF_HAND_1"/>
    <property type="match status" value="1"/>
</dbReference>
<evidence type="ECO:0000256" key="10">
    <source>
        <dbReference type="RuleBase" id="RU003355"/>
    </source>
</evidence>
<dbReference type="GO" id="GO:0006508">
    <property type="term" value="P:proteolysis"/>
    <property type="evidence" value="ECO:0007669"/>
    <property type="project" value="UniProtKB-KW"/>
</dbReference>
<evidence type="ECO:0000259" key="15">
    <source>
        <dbReference type="SMART" id="SM01208"/>
    </source>
</evidence>
<protein>
    <submittedName>
        <fullName evidence="16">LPXTG-domain-containing protein cell wall anchor domain</fullName>
    </submittedName>
</protein>
<dbReference type="MEROPS" id="S08.067"/>
<keyword evidence="4 14" id="KW-0732">Signal</keyword>
<dbReference type="Pfam" id="PF00082">
    <property type="entry name" value="Peptidase_S8"/>
    <property type="match status" value="1"/>
</dbReference>
<dbReference type="InterPro" id="IPR000209">
    <property type="entry name" value="Peptidase_S8/S53_dom"/>
</dbReference>
<feature type="active site" description="Charge relay system" evidence="8 9">
    <location>
        <position position="699"/>
    </location>
</feature>
<dbReference type="HOGENOM" id="CLU_240955_0_0_9"/>
<evidence type="ECO:0000256" key="7">
    <source>
        <dbReference type="ARBA" id="ARBA00022825"/>
    </source>
</evidence>
<comment type="similarity">
    <text evidence="1 9 10">Belongs to the peptidase S8 family.</text>
</comment>
<evidence type="ECO:0000256" key="12">
    <source>
        <dbReference type="SAM" id="MobiDB-lite"/>
    </source>
</evidence>
<comment type="caution">
    <text evidence="16">The sequence shown here is derived from an EMBL/GenBank/DDBJ whole genome shotgun (WGS) entry which is preliminary data.</text>
</comment>
<feature type="signal peptide" evidence="14">
    <location>
        <begin position="1"/>
        <end position="26"/>
    </location>
</feature>
<evidence type="ECO:0000256" key="14">
    <source>
        <dbReference type="SAM" id="SignalP"/>
    </source>
</evidence>
<feature type="active site" description="Charge relay system" evidence="8 9">
    <location>
        <position position="302"/>
    </location>
</feature>
<evidence type="ECO:0000256" key="8">
    <source>
        <dbReference type="PIRSR" id="PIRSR615500-1"/>
    </source>
</evidence>
<feature type="region of interest" description="Disordered" evidence="12">
    <location>
        <begin position="1174"/>
        <end position="1231"/>
    </location>
</feature>
<feature type="compositionally biased region" description="Basic and acidic residues" evidence="12">
    <location>
        <begin position="1202"/>
        <end position="1212"/>
    </location>
</feature>
<keyword evidence="13" id="KW-0472">Membrane</keyword>
<keyword evidence="5" id="KW-0677">Repeat</keyword>
<organism evidence="16 17">
    <name type="scientific">Facklamia languida CCUG 37842</name>
    <dbReference type="NCBI Taxonomy" id="883113"/>
    <lineage>
        <taxon>Bacteria</taxon>
        <taxon>Bacillati</taxon>
        <taxon>Bacillota</taxon>
        <taxon>Bacilli</taxon>
        <taxon>Lactobacillales</taxon>
        <taxon>Aerococcaceae</taxon>
        <taxon>Facklamia</taxon>
    </lineage>
</organism>
<feature type="region of interest" description="Disordered" evidence="12">
    <location>
        <begin position="27"/>
        <end position="46"/>
    </location>
</feature>
<proteinExistence type="inferred from homology"/>
<dbReference type="InterPro" id="IPR015500">
    <property type="entry name" value="Peptidase_S8_subtilisin-rel"/>
</dbReference>
<dbReference type="Gene3D" id="3.30.70.80">
    <property type="entry name" value="Peptidase S8 propeptide/proteinase inhibitor I9"/>
    <property type="match status" value="1"/>
</dbReference>
<feature type="compositionally biased region" description="Acidic residues" evidence="12">
    <location>
        <begin position="1213"/>
        <end position="1226"/>
    </location>
</feature>
<dbReference type="InterPro" id="IPR003137">
    <property type="entry name" value="PA_domain"/>
</dbReference>
<keyword evidence="13" id="KW-1133">Transmembrane helix</keyword>
<evidence type="ECO:0000313" key="16">
    <source>
        <dbReference type="EMBL" id="EHR37121.1"/>
    </source>
</evidence>
<dbReference type="InterPro" id="IPR051048">
    <property type="entry name" value="Peptidase_S8/S53_subtilisin"/>
</dbReference>
<feature type="compositionally biased region" description="Acidic residues" evidence="12">
    <location>
        <begin position="1191"/>
        <end position="1201"/>
    </location>
</feature>
<dbReference type="PROSITE" id="PS51892">
    <property type="entry name" value="SUBTILASE"/>
    <property type="match status" value="1"/>
</dbReference>
<dbReference type="SMART" id="SM01208">
    <property type="entry name" value="G5"/>
    <property type="match status" value="2"/>
</dbReference>
<dbReference type="STRING" id="883113.HMPREF9708_00879"/>
<dbReference type="SUPFAM" id="SSF52743">
    <property type="entry name" value="Subtilisin-like"/>
    <property type="match status" value="1"/>
</dbReference>
<dbReference type="InterPro" id="IPR023828">
    <property type="entry name" value="Peptidase_S8_Ser-AS"/>
</dbReference>
<keyword evidence="17" id="KW-1185">Reference proteome</keyword>
<dbReference type="RefSeq" id="WP_006308999.1">
    <property type="nucleotide sequence ID" value="NZ_JH601133.1"/>
</dbReference>
<dbReference type="GO" id="GO:0016020">
    <property type="term" value="C:membrane"/>
    <property type="evidence" value="ECO:0007669"/>
    <property type="project" value="InterPro"/>
</dbReference>
<evidence type="ECO:0000256" key="11">
    <source>
        <dbReference type="SAM" id="Coils"/>
    </source>
</evidence>
<evidence type="ECO:0000256" key="5">
    <source>
        <dbReference type="ARBA" id="ARBA00022737"/>
    </source>
</evidence>
<dbReference type="GO" id="GO:0004252">
    <property type="term" value="F:serine-type endopeptidase activity"/>
    <property type="evidence" value="ECO:0007669"/>
    <property type="project" value="UniProtKB-UniRule"/>
</dbReference>
<accession>H3NJ40</accession>
<feature type="coiled-coil region" evidence="11">
    <location>
        <begin position="186"/>
        <end position="213"/>
    </location>
</feature>
<feature type="domain" description="G5" evidence="15">
    <location>
        <begin position="1492"/>
        <end position="1545"/>
    </location>
</feature>
<gene>
    <name evidence="16" type="ORF">HMPREF9708_00879</name>
</gene>
<keyword evidence="3 9" id="KW-0645">Protease</keyword>
<dbReference type="Gene3D" id="2.20.230.30">
    <property type="match status" value="2"/>
</dbReference>
<feature type="domain" description="G5" evidence="15">
    <location>
        <begin position="1428"/>
        <end position="1491"/>
    </location>
</feature>
<dbReference type="Pfam" id="PF02225">
    <property type="entry name" value="PA"/>
    <property type="match status" value="1"/>
</dbReference>
<feature type="compositionally biased region" description="Acidic residues" evidence="12">
    <location>
        <begin position="124"/>
        <end position="141"/>
    </location>
</feature>
<dbReference type="NCBIfam" id="TIGR01167">
    <property type="entry name" value="LPXTG_anchor"/>
    <property type="match status" value="1"/>
</dbReference>
<evidence type="ECO:0000313" key="17">
    <source>
        <dbReference type="Proteomes" id="UP000006190"/>
    </source>
</evidence>
<dbReference type="PRINTS" id="PR00723">
    <property type="entry name" value="SUBTILISIN"/>
</dbReference>
<dbReference type="PANTHER" id="PTHR43399">
    <property type="entry name" value="SUBTILISIN-RELATED"/>
    <property type="match status" value="1"/>
</dbReference>
<feature type="compositionally biased region" description="Low complexity" evidence="12">
    <location>
        <begin position="1636"/>
        <end position="1657"/>
    </location>
</feature>
<evidence type="ECO:0000256" key="2">
    <source>
        <dbReference type="ARBA" id="ARBA00022525"/>
    </source>
</evidence>
<dbReference type="SUPFAM" id="SSF52025">
    <property type="entry name" value="PA domain"/>
    <property type="match status" value="1"/>
</dbReference>
<dbReference type="Gene3D" id="3.40.50.200">
    <property type="entry name" value="Peptidase S8/S53 domain"/>
    <property type="match status" value="1"/>
</dbReference>
<dbReference type="Gene3D" id="3.50.30.30">
    <property type="match status" value="1"/>
</dbReference>
<feature type="transmembrane region" description="Helical" evidence="13">
    <location>
        <begin position="1672"/>
        <end position="1691"/>
    </location>
</feature>
<sequence>MKRRIHFISACSLALVMATAAQPVEAQDQREVSLEPTTTTQSDQAPVIVSDQEEAVETLPGVSEVEHAEPIRTTEIIPILSDEASSNEEVAVEDQAKEDLEPVVTTLNQKKAPSKVEEEVGSAVDEEEAGSTAAEEEVASTADEEALEATTTAEVSQESDQEEEKYKVIVQTDNLAAIDRADYRDKESYKLAVSQAETEVQDTINQIRQLLNEQGYDFQEDQAYSGVFTGFSATLSQKAIDQVKAMKQVLGVNLSQHFTPPKEVPSAEPAMNFSGELIGTNLLSEEFRAKYKGDKMIVSVIDTGFDPYHRDFVLAEDVATRYNEDSMNEMIQKLGLPGKWYSNKVIYGYNYADNSDVLLSTDEHGNHVAGTIGANGNVEEGGIQGVAPHVQLLLMKAFSEDQVSSSVYEDVWMKAFDDSIKLGADIINMSLGMASGFNMQGNTPMARAMQKARELGVLPVIAAGNHRNATWDRDYHSLKENPDNALGGYPANVEESMSVASIDNVREMRRYVEAVFDGKRQKEYFKGTQTYPEGESDLLPLVEFKLGNQADYDRYEKENGRAVDFAGKLVLVQRGDASFNDKYQLARKHKAAGLIIYDNQESDQTLEMTGLENLDIPIMFVTKKSGERLKEIIENNQDALMRISRDLMGFDLRTAGNLSEFSSWGPATDLTLKPDVAAPGGSIYSLMSDDRYQNMSGTSMATPHMAGAAALIMQRLYEDGILNGESLEKDHLQDDLAMLFLMNTAVPKLNTLEDGGSYYTPIQQGAGLVNLKRALENFVTVTATNEADPNKDGKLELKEVQDEFKANLELHNYGKKDQTYKLSYVLLKERINEEGRFAEVTELADRQDLGEITVAAGQTISVDQIISTAKIDLNQYVQGYFFLKPIDQEASPLSLPFFGFKGEWDRLPIIDNMVDFDGEDKTNFKPIEYFDKDGKPDGVDKTAFVRKRLEGGWNYFFEWRVDGDPSVFVNSHEREGFENMVTPKLSFLRNAVDVEFYIENAQKERIRDLLIMNRVYKAGLLYKDQLNFLQDFRGSGWDYTDTFGDQVEEGIYTYVIEGKIDSKDARPQRYEYKIYLDNTDPELAVAKEDDHLEFTARDNLSGIRAFEVYTKEDDKFVSWQEVNREEEPLVKEKIFTLNLKPELKGKALYIWVYDNSDNIKQFELTPEGDLIEVVRDDSGNNEGPSNPEEPANPEDQAEEPQEDKMKPGKKPDDSEEYVPGDQLDSDELPRLKTNSPWYYQGFGKDAEFVELTGEITNYDEVRYIEYRLVDNDGNPITDYEPIDFEKVDGTVRFKANVPLAELQANGLYAIETVAHVKTVKIGERGGRLTKHQIVNRFRLDREDPKIMVDQVFGEDDERLYFEIEYSDNMNYVELFAGNSFIGRIDKTYDGFDPVQVGDKIIYSIPKSKIGKDLTFYVYDDFGNGSEKTVVTVTLRDLVKLVPEVEKRFNPDLALGAVLVAQEGVEGKANVDKDGTILKVLKKPVNEIIEYGPVEVPYEIIRVEGPDLEIGQQAVLQAGMAGLKNPLTNEIIKAPVYQIIEMGTKVLPPVEEEPEPEIPAPAPAEPEEEDDAMPAPAEPEEEDDTMPAPADPVDDEDLPSAPADHVDDGDSMAAPANHVRKDDATTAQADPAKGEDSPSAPAEPADAEVSAPAEESPSLAKASNLPQTGEQSLFASYAISLISFFAGMGLLVRRSKEND</sequence>
<keyword evidence="2" id="KW-0964">Secreted</keyword>
<dbReference type="Proteomes" id="UP000006190">
    <property type="component" value="Unassembled WGS sequence"/>
</dbReference>
<keyword evidence="11" id="KW-0175">Coiled coil</keyword>
<keyword evidence="6 9" id="KW-0378">Hydrolase</keyword>
<keyword evidence="7 9" id="KW-0720">Serine protease</keyword>
<dbReference type="eggNOG" id="COG1404">
    <property type="taxonomic scope" value="Bacteria"/>
</dbReference>
<dbReference type="PANTHER" id="PTHR43399:SF4">
    <property type="entry name" value="CELL WALL-ASSOCIATED PROTEASE"/>
    <property type="match status" value="1"/>
</dbReference>
<dbReference type="InterPro" id="IPR018247">
    <property type="entry name" value="EF_Hand_1_Ca_BS"/>
</dbReference>
<dbReference type="Pfam" id="PF06280">
    <property type="entry name" value="fn3_5"/>
    <property type="match status" value="1"/>
</dbReference>
<dbReference type="InterPro" id="IPR023827">
    <property type="entry name" value="Peptidase_S8_Asp-AS"/>
</dbReference>
<feature type="chain" id="PRO_5003590083" evidence="14">
    <location>
        <begin position="27"/>
        <end position="1698"/>
    </location>
</feature>
<evidence type="ECO:0000256" key="6">
    <source>
        <dbReference type="ARBA" id="ARBA00022801"/>
    </source>
</evidence>
<evidence type="ECO:0000256" key="13">
    <source>
        <dbReference type="SAM" id="Phobius"/>
    </source>
</evidence>
<dbReference type="InterPro" id="IPR037045">
    <property type="entry name" value="S8pro/Inhibitor_I9_sf"/>
</dbReference>
<feature type="region of interest" description="Disordered" evidence="12">
    <location>
        <begin position="110"/>
        <end position="141"/>
    </location>
</feature>
<feature type="region of interest" description="Disordered" evidence="12">
    <location>
        <begin position="1549"/>
        <end position="1666"/>
    </location>
</feature>
<reference evidence="16 17" key="1">
    <citation type="submission" date="2012-01" db="EMBL/GenBank/DDBJ databases">
        <title>The Genome Sequence of Facklamia languida CCUG 37842.</title>
        <authorList>
            <consortium name="The Broad Institute Genome Sequencing Platform"/>
            <person name="Earl A."/>
            <person name="Ward D."/>
            <person name="Feldgarden M."/>
            <person name="Gevers D."/>
            <person name="Huys G."/>
            <person name="Young S.K."/>
            <person name="Zeng Q."/>
            <person name="Gargeya S."/>
            <person name="Fitzgerald M."/>
            <person name="Haas B."/>
            <person name="Abouelleil A."/>
            <person name="Alvarado L."/>
            <person name="Arachchi H.M."/>
            <person name="Berlin A."/>
            <person name="Chapman S.B."/>
            <person name="Gearin G."/>
            <person name="Goldberg J."/>
            <person name="Griggs A."/>
            <person name="Gujja S."/>
            <person name="Hansen M."/>
            <person name="Heiman D."/>
            <person name="Howarth C."/>
            <person name="Larimer J."/>
            <person name="Lui A."/>
            <person name="MacDonald P.J.P."/>
            <person name="McCowen C."/>
            <person name="Montmayeur A."/>
            <person name="Murphy C."/>
            <person name="Neiman D."/>
            <person name="Pearson M."/>
            <person name="Priest M."/>
            <person name="Roberts A."/>
            <person name="Saif S."/>
            <person name="Shea T."/>
            <person name="Sisk P."/>
            <person name="Stolte C."/>
            <person name="Sykes S."/>
            <person name="Wortman J."/>
            <person name="Nusbaum C."/>
            <person name="Birren B."/>
        </authorList>
    </citation>
    <scope>NUCLEOTIDE SEQUENCE [LARGE SCALE GENOMIC DNA]</scope>
    <source>
        <strain evidence="16 17">CCUG 37842</strain>
    </source>
</reference>
<dbReference type="InterPro" id="IPR034216">
    <property type="entry name" value="C5a_Peptidase"/>
</dbReference>